<dbReference type="InterPro" id="IPR016181">
    <property type="entry name" value="Acyl_CoA_acyltransferase"/>
</dbReference>
<proteinExistence type="predicted"/>
<dbReference type="STRING" id="159291.SAMN05920897_10561"/>
<evidence type="ECO:0000259" key="3">
    <source>
        <dbReference type="PROSITE" id="PS51186"/>
    </source>
</evidence>
<dbReference type="InterPro" id="IPR051016">
    <property type="entry name" value="Diverse_Substrate_AcTransf"/>
</dbReference>
<dbReference type="RefSeq" id="WP_076488207.1">
    <property type="nucleotide sequence ID" value="NZ_FTMS01000005.1"/>
</dbReference>
<dbReference type="Gene3D" id="3.40.630.30">
    <property type="match status" value="1"/>
</dbReference>
<gene>
    <name evidence="4" type="ORF">SAMN05920897_10561</name>
</gene>
<dbReference type="GO" id="GO:0008080">
    <property type="term" value="F:N-acetyltransferase activity"/>
    <property type="evidence" value="ECO:0007669"/>
    <property type="project" value="UniProtKB-ARBA"/>
</dbReference>
<feature type="domain" description="N-acetyltransferase" evidence="3">
    <location>
        <begin position="1"/>
        <end position="157"/>
    </location>
</feature>
<keyword evidence="5" id="KW-1185">Reference proteome</keyword>
<organism evidence="4 5">
    <name type="scientific">Alkalispirochaeta americana</name>
    <dbReference type="NCBI Taxonomy" id="159291"/>
    <lineage>
        <taxon>Bacteria</taxon>
        <taxon>Pseudomonadati</taxon>
        <taxon>Spirochaetota</taxon>
        <taxon>Spirochaetia</taxon>
        <taxon>Spirochaetales</taxon>
        <taxon>Spirochaetaceae</taxon>
        <taxon>Alkalispirochaeta</taxon>
    </lineage>
</organism>
<keyword evidence="2" id="KW-0012">Acyltransferase</keyword>
<evidence type="ECO:0000256" key="1">
    <source>
        <dbReference type="ARBA" id="ARBA00022679"/>
    </source>
</evidence>
<dbReference type="Pfam" id="PF00583">
    <property type="entry name" value="Acetyltransf_1"/>
    <property type="match status" value="1"/>
</dbReference>
<dbReference type="PANTHER" id="PTHR10545:SF29">
    <property type="entry name" value="GH14572P-RELATED"/>
    <property type="match status" value="1"/>
</dbReference>
<reference evidence="4 5" key="1">
    <citation type="submission" date="2017-01" db="EMBL/GenBank/DDBJ databases">
        <authorList>
            <person name="Mah S.A."/>
            <person name="Swanson W.J."/>
            <person name="Moy G.W."/>
            <person name="Vacquier V.D."/>
        </authorList>
    </citation>
    <scope>NUCLEOTIDE SEQUENCE [LARGE SCALE GENOMIC DNA]</scope>
    <source>
        <strain evidence="4 5">ASpG1</strain>
    </source>
</reference>
<evidence type="ECO:0000313" key="5">
    <source>
        <dbReference type="Proteomes" id="UP000186400"/>
    </source>
</evidence>
<dbReference type="AlphaFoldDB" id="A0A1N6QV61"/>
<protein>
    <submittedName>
        <fullName evidence="4">Acetyltransferase (GNAT) family protein</fullName>
    </submittedName>
</protein>
<dbReference type="CDD" id="cd04301">
    <property type="entry name" value="NAT_SF"/>
    <property type="match status" value="1"/>
</dbReference>
<sequence length="164" mass="18679">MDIKPLEKDLFRLLVPLLWEWELFYRGKKESSCQEAMAYLERILAEPSGVSVIVACDDERVLAFATYAIMYPAPGRSGQLYMKELFVSSRARGQGVGKRVMKHLARLAWARGCSRFDWTAEATNPGAGTFYRDLGARVVSEKEYYRFEGDDLARFAEAPSHRPT</sequence>
<name>A0A1N6QV61_9SPIO</name>
<evidence type="ECO:0000313" key="4">
    <source>
        <dbReference type="EMBL" id="SIQ20465.1"/>
    </source>
</evidence>
<dbReference type="InterPro" id="IPR000182">
    <property type="entry name" value="GNAT_dom"/>
</dbReference>
<dbReference type="Proteomes" id="UP000186400">
    <property type="component" value="Unassembled WGS sequence"/>
</dbReference>
<dbReference type="PROSITE" id="PS51186">
    <property type="entry name" value="GNAT"/>
    <property type="match status" value="1"/>
</dbReference>
<dbReference type="PANTHER" id="PTHR10545">
    <property type="entry name" value="DIAMINE N-ACETYLTRANSFERASE"/>
    <property type="match status" value="1"/>
</dbReference>
<dbReference type="EMBL" id="FTMS01000005">
    <property type="protein sequence ID" value="SIQ20465.1"/>
    <property type="molecule type" value="Genomic_DNA"/>
</dbReference>
<keyword evidence="1 4" id="KW-0808">Transferase</keyword>
<accession>A0A1N6QV61</accession>
<dbReference type="OrthoDB" id="9792929at2"/>
<dbReference type="SUPFAM" id="SSF55729">
    <property type="entry name" value="Acyl-CoA N-acyltransferases (Nat)"/>
    <property type="match status" value="1"/>
</dbReference>
<evidence type="ECO:0000256" key="2">
    <source>
        <dbReference type="ARBA" id="ARBA00023315"/>
    </source>
</evidence>